<evidence type="ECO:0000256" key="4">
    <source>
        <dbReference type="ARBA" id="ARBA00022801"/>
    </source>
</evidence>
<dbReference type="PANTHER" id="PTHR30636">
    <property type="entry name" value="UPF0701 PROTEIN YICC"/>
    <property type="match status" value="1"/>
</dbReference>
<organism evidence="8">
    <name type="scientific">Oceaniferula spumae</name>
    <dbReference type="NCBI Taxonomy" id="2979115"/>
    <lineage>
        <taxon>Bacteria</taxon>
        <taxon>Pseudomonadati</taxon>
        <taxon>Verrucomicrobiota</taxon>
        <taxon>Verrucomicrobiia</taxon>
        <taxon>Verrucomicrobiales</taxon>
        <taxon>Verrucomicrobiaceae</taxon>
        <taxon>Oceaniferula</taxon>
    </lineage>
</organism>
<dbReference type="NCBIfam" id="TIGR00255">
    <property type="entry name" value="YicC/YloC family endoribonuclease"/>
    <property type="match status" value="1"/>
</dbReference>
<evidence type="ECO:0000256" key="5">
    <source>
        <dbReference type="ARBA" id="ARBA00035648"/>
    </source>
</evidence>
<evidence type="ECO:0008006" key="9">
    <source>
        <dbReference type="Google" id="ProtNLM"/>
    </source>
</evidence>
<comment type="similarity">
    <text evidence="5">Belongs to the YicC/YloC family.</text>
</comment>
<keyword evidence="4" id="KW-0378">Hydrolase</keyword>
<evidence type="ECO:0000256" key="3">
    <source>
        <dbReference type="ARBA" id="ARBA00022759"/>
    </source>
</evidence>
<sequence length="288" mass="32236">MTGFGRAEHATSTLAARVEASSVNRKQGEIVVQLPRAYAELEAGIRKIALAKLSRGRVNLSIQLEQAEGASDHIRINARRARALEAAFTELSDVIDRPVQATSADFLRTPDILEFDQESATTEEASAAVTPAVEDALDAMIAMRASEGQHLHDDIEARLTILENIADEIISHSPSVVQHYREQLHRRLKESGLEIDLNDDRLLKEIGLFADRCDISEEITRLRSHFEKFREYLAMDEPVGRPLDFLCQELNREFNTIGSKANDATLAQLIVNAKTELEKIREQVQNVE</sequence>
<protein>
    <recommendedName>
        <fullName evidence="9">YicC family protein</fullName>
    </recommendedName>
</protein>
<dbReference type="AlphaFoldDB" id="A0AAT9FGV0"/>
<gene>
    <name evidence="8" type="ORF">NT6N_02460</name>
</gene>
<evidence type="ECO:0000259" key="7">
    <source>
        <dbReference type="Pfam" id="PF08340"/>
    </source>
</evidence>
<proteinExistence type="inferred from homology"/>
<dbReference type="InterPro" id="IPR013527">
    <property type="entry name" value="YicC-like_N"/>
</dbReference>
<keyword evidence="2" id="KW-0540">Nuclease</keyword>
<evidence type="ECO:0000259" key="6">
    <source>
        <dbReference type="Pfam" id="PF03755"/>
    </source>
</evidence>
<evidence type="ECO:0000313" key="8">
    <source>
        <dbReference type="EMBL" id="BDS05206.1"/>
    </source>
</evidence>
<dbReference type="Pfam" id="PF08340">
    <property type="entry name" value="YicC-like_C"/>
    <property type="match status" value="1"/>
</dbReference>
<keyword evidence="3" id="KW-0255">Endonuclease</keyword>
<dbReference type="Pfam" id="PF03755">
    <property type="entry name" value="YicC-like_N"/>
    <property type="match status" value="1"/>
</dbReference>
<dbReference type="GO" id="GO:0016787">
    <property type="term" value="F:hydrolase activity"/>
    <property type="evidence" value="ECO:0007669"/>
    <property type="project" value="UniProtKB-KW"/>
</dbReference>
<dbReference type="PANTHER" id="PTHR30636:SF3">
    <property type="entry name" value="UPF0701 PROTEIN YICC"/>
    <property type="match status" value="1"/>
</dbReference>
<dbReference type="EMBL" id="AP026866">
    <property type="protein sequence ID" value="BDS05206.1"/>
    <property type="molecule type" value="Genomic_DNA"/>
</dbReference>
<accession>A0AAT9FGV0</accession>
<dbReference type="GO" id="GO:0004521">
    <property type="term" value="F:RNA endonuclease activity"/>
    <property type="evidence" value="ECO:0007669"/>
    <property type="project" value="InterPro"/>
</dbReference>
<evidence type="ECO:0000256" key="2">
    <source>
        <dbReference type="ARBA" id="ARBA00022722"/>
    </source>
</evidence>
<evidence type="ECO:0000256" key="1">
    <source>
        <dbReference type="ARBA" id="ARBA00001968"/>
    </source>
</evidence>
<comment type="cofactor">
    <cofactor evidence="1">
        <name>a divalent metal cation</name>
        <dbReference type="ChEBI" id="CHEBI:60240"/>
    </cofactor>
</comment>
<feature type="domain" description="Endoribonuclease YicC-like C-terminal" evidence="7">
    <location>
        <begin position="171"/>
        <end position="288"/>
    </location>
</feature>
<dbReference type="KEGG" id="osu:NT6N_02460"/>
<reference evidence="8" key="1">
    <citation type="submission" date="2024-07" db="EMBL/GenBank/DDBJ databases">
        <title>Complete genome sequence of Verrucomicrobiaceae bacterium NT6N.</title>
        <authorList>
            <person name="Huang C."/>
            <person name="Takami H."/>
            <person name="Hamasaki K."/>
        </authorList>
    </citation>
    <scope>NUCLEOTIDE SEQUENCE</scope>
    <source>
        <strain evidence="8">NT6N</strain>
    </source>
</reference>
<dbReference type="InterPro" id="IPR013551">
    <property type="entry name" value="YicC-like_C"/>
</dbReference>
<name>A0AAT9FGV0_9BACT</name>
<dbReference type="InterPro" id="IPR005229">
    <property type="entry name" value="YicC/YloC-like"/>
</dbReference>
<feature type="domain" description="Endoribonuclease YicC-like N-terminal" evidence="6">
    <location>
        <begin position="1"/>
        <end position="152"/>
    </location>
</feature>